<dbReference type="EMBL" id="KZ293415">
    <property type="protein sequence ID" value="PBK77718.1"/>
    <property type="molecule type" value="Genomic_DNA"/>
</dbReference>
<name>A0A2H3CH43_9AGAR</name>
<evidence type="ECO:0008006" key="3">
    <source>
        <dbReference type="Google" id="ProtNLM"/>
    </source>
</evidence>
<proteinExistence type="predicted"/>
<evidence type="ECO:0000313" key="2">
    <source>
        <dbReference type="Proteomes" id="UP000218334"/>
    </source>
</evidence>
<dbReference type="STRING" id="1076256.A0A2H3CH43"/>
<reference evidence="2" key="1">
    <citation type="journal article" date="2017" name="Nat. Ecol. Evol.">
        <title>Genome expansion and lineage-specific genetic innovations in the forest pathogenic fungi Armillaria.</title>
        <authorList>
            <person name="Sipos G."/>
            <person name="Prasanna A.N."/>
            <person name="Walter M.C."/>
            <person name="O'Connor E."/>
            <person name="Balint B."/>
            <person name="Krizsan K."/>
            <person name="Kiss B."/>
            <person name="Hess J."/>
            <person name="Varga T."/>
            <person name="Slot J."/>
            <person name="Riley R."/>
            <person name="Boka B."/>
            <person name="Rigling D."/>
            <person name="Barry K."/>
            <person name="Lee J."/>
            <person name="Mihaltcheva S."/>
            <person name="LaButti K."/>
            <person name="Lipzen A."/>
            <person name="Waldron R."/>
            <person name="Moloney N.M."/>
            <person name="Sperisen C."/>
            <person name="Kredics L."/>
            <person name="Vagvoelgyi C."/>
            <person name="Patrignani A."/>
            <person name="Fitzpatrick D."/>
            <person name="Nagy I."/>
            <person name="Doyle S."/>
            <person name="Anderson J.B."/>
            <person name="Grigoriev I.V."/>
            <person name="Gueldener U."/>
            <person name="Muensterkoetter M."/>
            <person name="Nagy L.G."/>
        </authorList>
    </citation>
    <scope>NUCLEOTIDE SEQUENCE [LARGE SCALE GENOMIC DNA]</scope>
    <source>
        <strain evidence="2">28-4</strain>
    </source>
</reference>
<dbReference type="SUPFAM" id="SSF52047">
    <property type="entry name" value="RNI-like"/>
    <property type="match status" value="1"/>
</dbReference>
<evidence type="ECO:0000313" key="1">
    <source>
        <dbReference type="EMBL" id="PBK77718.1"/>
    </source>
</evidence>
<protein>
    <recommendedName>
        <fullName evidence="3">RNI-like protein</fullName>
    </recommendedName>
</protein>
<accession>A0A2H3CH43</accession>
<dbReference type="AlphaFoldDB" id="A0A2H3CH43"/>
<keyword evidence="2" id="KW-1185">Reference proteome</keyword>
<dbReference type="Proteomes" id="UP000218334">
    <property type="component" value="Unassembled WGS sequence"/>
</dbReference>
<sequence>MNCIHGILLDCYTAAGMNLLPDIIARNPMLETLRIHMYNPQTIAQTNIQGSTSLSNLFSKIPPGTVTRFEQLSVGGLRLGPKLPLARLRHLKALNINFDEKIPEDMWDFLREEGVHLTELCVCAMSGALLDYLGSYEGLERLKFHTNNDDAHAEQFYHEVLPKHANTIEELWVHPKWRAGPVWGLDTHVLDRLCRCRSLTELHIPVGLQSVSAVAEDGVVV</sequence>
<organism evidence="1 2">
    <name type="scientific">Armillaria solidipes</name>
    <dbReference type="NCBI Taxonomy" id="1076256"/>
    <lineage>
        <taxon>Eukaryota</taxon>
        <taxon>Fungi</taxon>
        <taxon>Dikarya</taxon>
        <taxon>Basidiomycota</taxon>
        <taxon>Agaricomycotina</taxon>
        <taxon>Agaricomycetes</taxon>
        <taxon>Agaricomycetidae</taxon>
        <taxon>Agaricales</taxon>
        <taxon>Marasmiineae</taxon>
        <taxon>Physalacriaceae</taxon>
        <taxon>Armillaria</taxon>
    </lineage>
</organism>
<gene>
    <name evidence="1" type="ORF">ARMSODRAFT_4638</name>
</gene>